<dbReference type="Pfam" id="PF09954">
    <property type="entry name" value="DUF2188"/>
    <property type="match status" value="1"/>
</dbReference>
<reference evidence="2 3" key="1">
    <citation type="submission" date="2019-03" db="EMBL/GenBank/DDBJ databases">
        <title>Genomics of glacier-inhabiting Cryobacterium strains.</title>
        <authorList>
            <person name="Liu Q."/>
            <person name="Xin Y.-H."/>
        </authorList>
    </citation>
    <scope>NUCLEOTIDE SEQUENCE [LARGE SCALE GENOMIC DNA]</scope>
    <source>
        <strain evidence="2 3">Sr39</strain>
    </source>
</reference>
<comment type="caution">
    <text evidence="2">The sequence shown here is derived from an EMBL/GenBank/DDBJ whole genome shotgun (WGS) entry which is preliminary data.</text>
</comment>
<feature type="compositionally biased region" description="Basic and acidic residues" evidence="1">
    <location>
        <begin position="57"/>
        <end position="75"/>
    </location>
</feature>
<accession>A0A4R9AHF8</accession>
<protein>
    <submittedName>
        <fullName evidence="2">DUF2188 domain-containing protein</fullName>
    </submittedName>
</protein>
<dbReference type="OrthoDB" id="3233612at2"/>
<sequence>MADYSVFKNGDQWTSKRDGAARASSLHATQAAAYNASKGYAGNGGGGDVSIHGLDGQIREKNTIAPAKDPRGTVG</sequence>
<keyword evidence="3" id="KW-1185">Reference proteome</keyword>
<feature type="region of interest" description="Disordered" evidence="1">
    <location>
        <begin position="1"/>
        <end position="20"/>
    </location>
</feature>
<evidence type="ECO:0000256" key="1">
    <source>
        <dbReference type="SAM" id="MobiDB-lite"/>
    </source>
</evidence>
<name>A0A4R9AHF8_9MICO</name>
<feature type="region of interest" description="Disordered" evidence="1">
    <location>
        <begin position="45"/>
        <end position="75"/>
    </location>
</feature>
<evidence type="ECO:0000313" key="2">
    <source>
        <dbReference type="EMBL" id="TFD61633.1"/>
    </source>
</evidence>
<dbReference type="Proteomes" id="UP000298170">
    <property type="component" value="Unassembled WGS sequence"/>
</dbReference>
<gene>
    <name evidence="2" type="ORF">E3T39_06215</name>
</gene>
<dbReference type="InterPro" id="IPR018691">
    <property type="entry name" value="DUF2188"/>
</dbReference>
<proteinExistence type="predicted"/>
<organism evidence="2 3">
    <name type="scientific">Cryobacterium suzukii</name>
    <dbReference type="NCBI Taxonomy" id="1259198"/>
    <lineage>
        <taxon>Bacteria</taxon>
        <taxon>Bacillati</taxon>
        <taxon>Actinomycetota</taxon>
        <taxon>Actinomycetes</taxon>
        <taxon>Micrococcales</taxon>
        <taxon>Microbacteriaceae</taxon>
        <taxon>Cryobacterium</taxon>
    </lineage>
</organism>
<dbReference type="EMBL" id="SOHJ01000004">
    <property type="protein sequence ID" value="TFD61633.1"/>
    <property type="molecule type" value="Genomic_DNA"/>
</dbReference>
<dbReference type="RefSeq" id="WP_134513841.1">
    <property type="nucleotide sequence ID" value="NZ_SOHJ01000004.1"/>
</dbReference>
<evidence type="ECO:0000313" key="3">
    <source>
        <dbReference type="Proteomes" id="UP000298170"/>
    </source>
</evidence>
<dbReference type="AlphaFoldDB" id="A0A4R9AHF8"/>